<dbReference type="EMBL" id="JAANBB010000028">
    <property type="protein sequence ID" value="KAF7554763.1"/>
    <property type="molecule type" value="Genomic_DNA"/>
</dbReference>
<protein>
    <submittedName>
        <fullName evidence="1">Uncharacterized protein</fullName>
    </submittedName>
</protein>
<reference evidence="1" key="1">
    <citation type="submission" date="2020-03" db="EMBL/GenBank/DDBJ databases">
        <title>Draft Genome Sequence of Cylindrodendrum hubeiense.</title>
        <authorList>
            <person name="Buettner E."/>
            <person name="Kellner H."/>
        </authorList>
    </citation>
    <scope>NUCLEOTIDE SEQUENCE</scope>
    <source>
        <strain evidence="1">IHI 201604</strain>
    </source>
</reference>
<accession>A0A9P5HDU0</accession>
<dbReference type="Proteomes" id="UP000722485">
    <property type="component" value="Unassembled WGS sequence"/>
</dbReference>
<gene>
    <name evidence="1" type="ORF">G7Z17_g2639</name>
</gene>
<keyword evidence="2" id="KW-1185">Reference proteome</keyword>
<name>A0A9P5HDU0_9HYPO</name>
<comment type="caution">
    <text evidence="1">The sequence shown here is derived from an EMBL/GenBank/DDBJ whole genome shotgun (WGS) entry which is preliminary data.</text>
</comment>
<dbReference type="OrthoDB" id="10536727at2759"/>
<organism evidence="1 2">
    <name type="scientific">Cylindrodendrum hubeiense</name>
    <dbReference type="NCBI Taxonomy" id="595255"/>
    <lineage>
        <taxon>Eukaryota</taxon>
        <taxon>Fungi</taxon>
        <taxon>Dikarya</taxon>
        <taxon>Ascomycota</taxon>
        <taxon>Pezizomycotina</taxon>
        <taxon>Sordariomycetes</taxon>
        <taxon>Hypocreomycetidae</taxon>
        <taxon>Hypocreales</taxon>
        <taxon>Nectriaceae</taxon>
        <taxon>Cylindrodendrum</taxon>
    </lineage>
</organism>
<sequence>MWLRNFRLPPADIVVAECGLEFENNYLGNMLKAKFLFEARLIHKYLKGMLVAAPRYHLSLLHMTLAEWNDLQMRAVPYLADQEGDDHDVYCI</sequence>
<evidence type="ECO:0000313" key="2">
    <source>
        <dbReference type="Proteomes" id="UP000722485"/>
    </source>
</evidence>
<proteinExistence type="predicted"/>
<evidence type="ECO:0000313" key="1">
    <source>
        <dbReference type="EMBL" id="KAF7554763.1"/>
    </source>
</evidence>
<dbReference type="AlphaFoldDB" id="A0A9P5HDU0"/>